<evidence type="ECO:0000259" key="3">
    <source>
        <dbReference type="Pfam" id="PF13976"/>
    </source>
</evidence>
<protein>
    <submittedName>
        <fullName evidence="4">Uncharacterized mitochondrial protein AtMg00810-like</fullName>
    </submittedName>
</protein>
<dbReference type="InterPro" id="IPR013103">
    <property type="entry name" value="RVT_2"/>
</dbReference>
<feature type="domain" description="GAG-pre-integrase" evidence="3">
    <location>
        <begin position="61"/>
        <end position="102"/>
    </location>
</feature>
<dbReference type="Pfam" id="PF13976">
    <property type="entry name" value="gag_pre-integrs"/>
    <property type="match status" value="1"/>
</dbReference>
<dbReference type="PANTHER" id="PTHR11439:SF495">
    <property type="entry name" value="REVERSE TRANSCRIPTASE, RNA-DEPENDENT DNA POLYMERASE-RELATED"/>
    <property type="match status" value="1"/>
</dbReference>
<dbReference type="CDD" id="cd09272">
    <property type="entry name" value="RNase_HI_RT_Ty1"/>
    <property type="match status" value="1"/>
</dbReference>
<comment type="caution">
    <text evidence="4">The sequence shown here is derived from an EMBL/GenBank/DDBJ whole genome shotgun (WGS) entry which is preliminary data.</text>
</comment>
<dbReference type="InterPro" id="IPR025724">
    <property type="entry name" value="GAG-pre-integrase_dom"/>
</dbReference>
<gene>
    <name evidence="4" type="ORF">Tci_059332</name>
</gene>
<dbReference type="Pfam" id="PF07727">
    <property type="entry name" value="RVT_2"/>
    <property type="match status" value="1"/>
</dbReference>
<dbReference type="EMBL" id="BKCJ010009523">
    <property type="protein sequence ID" value="GEU87354.1"/>
    <property type="molecule type" value="Genomic_DNA"/>
</dbReference>
<evidence type="ECO:0000259" key="2">
    <source>
        <dbReference type="Pfam" id="PF07727"/>
    </source>
</evidence>
<evidence type="ECO:0000313" key="4">
    <source>
        <dbReference type="EMBL" id="GEU87354.1"/>
    </source>
</evidence>
<name>A0A6L2NS31_TANCI</name>
<dbReference type="SUPFAM" id="SSF56672">
    <property type="entry name" value="DNA/RNA polymerases"/>
    <property type="match status" value="1"/>
</dbReference>
<dbReference type="AlphaFoldDB" id="A0A6L2NS31"/>
<dbReference type="PANTHER" id="PTHR11439">
    <property type="entry name" value="GAG-POL-RELATED RETROTRANSPOSON"/>
    <property type="match status" value="1"/>
</dbReference>
<proteinExistence type="predicted"/>
<evidence type="ECO:0000256" key="1">
    <source>
        <dbReference type="SAM" id="MobiDB-lite"/>
    </source>
</evidence>
<feature type="domain" description="Reverse transcriptase Ty1/copia-type" evidence="2">
    <location>
        <begin position="266"/>
        <end position="429"/>
    </location>
</feature>
<sequence length="830" mass="93478">MRRSFYNARAHSRRNSTERVNTAGSKAVSAVKGNGVNVVRSSTGCVWRPRVNAIYQISKDNRLGHVNFKTMNKLVKGNHVRGLPLKIFENDHTYVACQKGKQHKATWNQTNKNASPQYTNGNAGIQDNVNVGKEVSNQHYIVLPLWSSIFSTYKSLADKAEDDKLKDDTGSKTVVEPINKEDQPYRDAFDRLLSQEKEASDEMDSLSKEFEKGCMDQKGAAKSGSTNSFNIVSNPVNVASTSRTFSGGGPLSPHLDVFIFDDTLLYMDVKSAFLYGSIEEEVYVSQHPCFIDPKFPHKVYTVEKALYGLHQAPKAWYETLSTFLLQNGYRREIINKTFFIKTDKDDIMLVQVYVDDIIFRSTKKSLCDEFKAMMHKRFQMSSIWELTFFLGLQVKQSEEGIFISQDKYVAEILRKFYFSFVRTASTPIKTQKPLVKDEEAADIPGYTKAFTSLCCEADIRYLKGQPKLGLWYPRDSLFDLEAYLDSDYAGANLDMKSTTGGCQFLGKRLISWQCKKQTTVATSTTEAEYVAAANCCGQATLNEPNPHGKGSGSGLERQETMGGAMAQIRFEGAPIQSSDPPLSTSNIVRSGDDMMEHEIDLTNIVSQTPYDSPLSGGHIPGSDEGSMTLKESMNFCITLSQKPQQKFQDIDDLVNEGMNFVQDEDANTQVIVEDKGSGEKRELDEAKLDEEVRIERERQKEASKAALAELYDEVGSEEDEKRVGSRKKRAVGSSLKQKLPKKKKVNDQEFLDSDKELRKCLKVVLDDDKAINYETLDVKSPIVDFLDRQDVLDLHKIVMERFPANDPEGYDLILWGDLKTLMESSKDDEI</sequence>
<dbReference type="InterPro" id="IPR043502">
    <property type="entry name" value="DNA/RNA_pol_sf"/>
</dbReference>
<organism evidence="4">
    <name type="scientific">Tanacetum cinerariifolium</name>
    <name type="common">Dalmatian daisy</name>
    <name type="synonym">Chrysanthemum cinerariifolium</name>
    <dbReference type="NCBI Taxonomy" id="118510"/>
    <lineage>
        <taxon>Eukaryota</taxon>
        <taxon>Viridiplantae</taxon>
        <taxon>Streptophyta</taxon>
        <taxon>Embryophyta</taxon>
        <taxon>Tracheophyta</taxon>
        <taxon>Spermatophyta</taxon>
        <taxon>Magnoliopsida</taxon>
        <taxon>eudicotyledons</taxon>
        <taxon>Gunneridae</taxon>
        <taxon>Pentapetalae</taxon>
        <taxon>asterids</taxon>
        <taxon>campanulids</taxon>
        <taxon>Asterales</taxon>
        <taxon>Asteraceae</taxon>
        <taxon>Asteroideae</taxon>
        <taxon>Anthemideae</taxon>
        <taxon>Anthemidinae</taxon>
        <taxon>Tanacetum</taxon>
    </lineage>
</organism>
<feature type="region of interest" description="Disordered" evidence="1">
    <location>
        <begin position="1"/>
        <end position="23"/>
    </location>
</feature>
<reference evidence="4" key="1">
    <citation type="journal article" date="2019" name="Sci. Rep.">
        <title>Draft genome of Tanacetum cinerariifolium, the natural source of mosquito coil.</title>
        <authorList>
            <person name="Yamashiro T."/>
            <person name="Shiraishi A."/>
            <person name="Satake H."/>
            <person name="Nakayama K."/>
        </authorList>
    </citation>
    <scope>NUCLEOTIDE SEQUENCE</scope>
</reference>
<accession>A0A6L2NS31</accession>